<keyword evidence="2" id="KW-1185">Reference proteome</keyword>
<dbReference type="FunCoup" id="A0A1D2VN74">
    <property type="interactions" value="1"/>
</dbReference>
<dbReference type="InterPro" id="IPR022036">
    <property type="entry name" value="DUF3605"/>
</dbReference>
<dbReference type="PANTHER" id="PTHR35020:SF2">
    <property type="entry name" value="N-ACETYLGLUCOSAMINE-INDUCED PROTEIN 1"/>
    <property type="match status" value="1"/>
</dbReference>
<dbReference type="OrthoDB" id="10053431at2759"/>
<reference evidence="2" key="1">
    <citation type="submission" date="2016-05" db="EMBL/GenBank/DDBJ databases">
        <title>Comparative genomics of biotechnologically important yeasts.</title>
        <authorList>
            <consortium name="DOE Joint Genome Institute"/>
            <person name="Riley R."/>
            <person name="Haridas S."/>
            <person name="Wolfe K.H."/>
            <person name="Lopes M.R."/>
            <person name="Hittinger C.T."/>
            <person name="Goker M."/>
            <person name="Salamov A."/>
            <person name="Wisecaver J."/>
            <person name="Long T.M."/>
            <person name="Aerts A.L."/>
            <person name="Barry K."/>
            <person name="Choi C."/>
            <person name="Clum A."/>
            <person name="Coughlan A.Y."/>
            <person name="Deshpande S."/>
            <person name="Douglass A.P."/>
            <person name="Hanson S.J."/>
            <person name="Klenk H.-P."/>
            <person name="Labutti K."/>
            <person name="Lapidus A."/>
            <person name="Lindquist E."/>
            <person name="Lipzen A."/>
            <person name="Meier-Kolthoff J.P."/>
            <person name="Ohm R.A."/>
            <person name="Otillar R.P."/>
            <person name="Pangilinan J."/>
            <person name="Peng Y."/>
            <person name="Rokas A."/>
            <person name="Rosa C.A."/>
            <person name="Scheuner C."/>
            <person name="Sibirny A.A."/>
            <person name="Slot J.C."/>
            <person name="Stielow J.B."/>
            <person name="Sun H."/>
            <person name="Kurtzman C.P."/>
            <person name="Blackwell M."/>
            <person name="Grigoriev I.V."/>
            <person name="Jeffries T.W."/>
        </authorList>
    </citation>
    <scope>NUCLEOTIDE SEQUENCE [LARGE SCALE GENOMIC DNA]</scope>
    <source>
        <strain evidence="2">DSM 1968</strain>
    </source>
</reference>
<dbReference type="STRING" id="1344418.A0A1D2VN74"/>
<dbReference type="GO" id="GO:0005737">
    <property type="term" value="C:cytoplasm"/>
    <property type="evidence" value="ECO:0007669"/>
    <property type="project" value="TreeGrafter"/>
</dbReference>
<dbReference type="Pfam" id="PF12239">
    <property type="entry name" value="DUF3605"/>
    <property type="match status" value="1"/>
</dbReference>
<dbReference type="InParanoid" id="A0A1D2VN74"/>
<evidence type="ECO:0000313" key="1">
    <source>
        <dbReference type="EMBL" id="ODV63071.1"/>
    </source>
</evidence>
<protein>
    <submittedName>
        <fullName evidence="1">Uncharacterized protein</fullName>
    </submittedName>
</protein>
<dbReference type="Proteomes" id="UP000095038">
    <property type="component" value="Unassembled WGS sequence"/>
</dbReference>
<dbReference type="GO" id="GO:0006044">
    <property type="term" value="P:N-acetylglucosamine metabolic process"/>
    <property type="evidence" value="ECO:0007669"/>
    <property type="project" value="TreeGrafter"/>
</dbReference>
<sequence>MTVNSVDPISWSALREIVHHNRLAQLKRAPEVTAEYHKYKHHIAVLNTSVFKHLVCVQLKWASEAFYLDPAYNDTNINLPLVSNKSTSHKLFMFSEDTLILPNHFPYNLEQNIKHLVVWSKILIKSIEEENEENDKPIEKNQTPINDNTTQFQIPGDISLRNKSIIHKYIVKTFHKKHHIKEENILWFRNFNHLQSIKTLSHIHVLVKDVPSHTLDAILETEGALLTEQDYLDIDKQLHNL</sequence>
<evidence type="ECO:0000313" key="2">
    <source>
        <dbReference type="Proteomes" id="UP000095038"/>
    </source>
</evidence>
<accession>A0A1D2VN74</accession>
<proteinExistence type="predicted"/>
<organism evidence="1 2">
    <name type="scientific">Ascoidea rubescens DSM 1968</name>
    <dbReference type="NCBI Taxonomy" id="1344418"/>
    <lineage>
        <taxon>Eukaryota</taxon>
        <taxon>Fungi</taxon>
        <taxon>Dikarya</taxon>
        <taxon>Ascomycota</taxon>
        <taxon>Saccharomycotina</taxon>
        <taxon>Saccharomycetes</taxon>
        <taxon>Ascoideaceae</taxon>
        <taxon>Ascoidea</taxon>
    </lineage>
</organism>
<dbReference type="PANTHER" id="PTHR35020">
    <property type="entry name" value="N-ACETYLGLUCOSAMINE-INDUCED PROTEIN 1"/>
    <property type="match status" value="1"/>
</dbReference>
<name>A0A1D2VN74_9ASCO</name>
<dbReference type="EMBL" id="KV454476">
    <property type="protein sequence ID" value="ODV63071.1"/>
    <property type="molecule type" value="Genomic_DNA"/>
</dbReference>
<dbReference type="GeneID" id="30962598"/>
<dbReference type="AlphaFoldDB" id="A0A1D2VN74"/>
<dbReference type="RefSeq" id="XP_020049378.1">
    <property type="nucleotide sequence ID" value="XM_020188962.1"/>
</dbReference>
<gene>
    <name evidence="1" type="ORF">ASCRUDRAFT_126905</name>
</gene>